<evidence type="ECO:0000256" key="1">
    <source>
        <dbReference type="SAM" id="MobiDB-lite"/>
    </source>
</evidence>
<sequence length="170" mass="19184">MRTKLYVLATFVLVLQESYGIHGSSGPRKSGTGSRNCGRISGFIVSTVPTKSSTITVTHSSWTNKNATMKFEYIGNYTGHEKCLSNCDPCHPRPCTCRPECECLPMKDYPSVGRCVKKKTPLPDGVERGMHRCKNKEGKKKMEDKEKVKILSRRKTVKEEEEQQAEHRTT</sequence>
<name>A0A0K8R992_IXORI</name>
<feature type="region of interest" description="Disordered" evidence="1">
    <location>
        <begin position="126"/>
        <end position="170"/>
    </location>
</feature>
<dbReference type="EMBL" id="GADI01006108">
    <property type="protein sequence ID" value="JAA67700.1"/>
    <property type="molecule type" value="mRNA"/>
</dbReference>
<dbReference type="AlphaFoldDB" id="A0A0K8R992"/>
<feature type="signal peptide" evidence="2">
    <location>
        <begin position="1"/>
        <end position="20"/>
    </location>
</feature>
<proteinExistence type="evidence at transcript level"/>
<accession>A0A0K8R992</accession>
<feature type="chain" id="PRO_5005516905" evidence="2">
    <location>
        <begin position="21"/>
        <end position="170"/>
    </location>
</feature>
<protein>
    <submittedName>
        <fullName evidence="3">Putative secreted protein</fullName>
    </submittedName>
</protein>
<evidence type="ECO:0000313" key="3">
    <source>
        <dbReference type="EMBL" id="JAA67700.1"/>
    </source>
</evidence>
<keyword evidence="2" id="KW-0732">Signal</keyword>
<feature type="compositionally biased region" description="Basic and acidic residues" evidence="1">
    <location>
        <begin position="140"/>
        <end position="149"/>
    </location>
</feature>
<evidence type="ECO:0000256" key="2">
    <source>
        <dbReference type="SAM" id="SignalP"/>
    </source>
</evidence>
<organism evidence="3">
    <name type="scientific">Ixodes ricinus</name>
    <name type="common">Common tick</name>
    <name type="synonym">Acarus ricinus</name>
    <dbReference type="NCBI Taxonomy" id="34613"/>
    <lineage>
        <taxon>Eukaryota</taxon>
        <taxon>Metazoa</taxon>
        <taxon>Ecdysozoa</taxon>
        <taxon>Arthropoda</taxon>
        <taxon>Chelicerata</taxon>
        <taxon>Arachnida</taxon>
        <taxon>Acari</taxon>
        <taxon>Parasitiformes</taxon>
        <taxon>Ixodida</taxon>
        <taxon>Ixodoidea</taxon>
        <taxon>Ixodidae</taxon>
        <taxon>Ixodinae</taxon>
        <taxon>Ixodes</taxon>
    </lineage>
</organism>
<reference evidence="3" key="1">
    <citation type="submission" date="2012-12" db="EMBL/GenBank/DDBJ databases">
        <title>Identification and characterization of a phenylalanine ammonia-lyase gene family in Isatis indigotica Fort.</title>
        <authorList>
            <person name="Liu Q."/>
            <person name="Chen J."/>
            <person name="Zhou X."/>
            <person name="Di P."/>
            <person name="Xiao Y."/>
            <person name="Xuan H."/>
            <person name="Zhang L."/>
            <person name="Chen W."/>
        </authorList>
    </citation>
    <scope>NUCLEOTIDE SEQUENCE</scope>
    <source>
        <tissue evidence="3">Salivary gland</tissue>
    </source>
</reference>